<proteinExistence type="predicted"/>
<evidence type="ECO:0000256" key="1">
    <source>
        <dbReference type="SAM" id="MobiDB-lite"/>
    </source>
</evidence>
<name>A0A919KEY8_9ACTN</name>
<dbReference type="SUPFAM" id="SSF47090">
    <property type="entry name" value="PGBD-like"/>
    <property type="match status" value="1"/>
</dbReference>
<dbReference type="InterPro" id="IPR036365">
    <property type="entry name" value="PGBD-like_sf"/>
</dbReference>
<sequence>MTGEQGTRCPECGAPRGADNTPSCDCTERAAEALREARSAEAAAAEDFDPLRIRPYVEVPDAAPPVPAATTGGQRVHVSPPDTPTRPLPALSPDPVPPGRRSRRTLLLAAGGAGAAIVAATAFALLSYHAPAHDRAAGEVRERIPTAPAQPRTPARTPPPPPAPPPPAHIPSPTPTPSPSSAAPSPSPTPSHTASPAPSTPTASPTPDTTPAVAPVLRLGDTGPQVTELQQRLRRLNLYGDRVDGTFTRPVEDAVRNYQLARGITGDLLGEYGPATRKSLEAETRGP</sequence>
<feature type="region of interest" description="Disordered" evidence="1">
    <location>
        <begin position="61"/>
        <end position="103"/>
    </location>
</feature>
<feature type="compositionally biased region" description="Pro residues" evidence="1">
    <location>
        <begin position="81"/>
        <end position="98"/>
    </location>
</feature>
<gene>
    <name evidence="4" type="ORF">GCM10018980_61360</name>
</gene>
<feature type="domain" description="Peptidoglycan binding-like" evidence="3">
    <location>
        <begin position="222"/>
        <end position="280"/>
    </location>
</feature>
<keyword evidence="2" id="KW-0472">Membrane</keyword>
<keyword evidence="2" id="KW-0812">Transmembrane</keyword>
<feature type="transmembrane region" description="Helical" evidence="2">
    <location>
        <begin position="106"/>
        <end position="128"/>
    </location>
</feature>
<dbReference type="InterPro" id="IPR036366">
    <property type="entry name" value="PGBDSf"/>
</dbReference>
<dbReference type="InterPro" id="IPR002477">
    <property type="entry name" value="Peptidoglycan-bd-like"/>
</dbReference>
<dbReference type="EMBL" id="BNBF01000023">
    <property type="protein sequence ID" value="GHG68056.1"/>
    <property type="molecule type" value="Genomic_DNA"/>
</dbReference>
<keyword evidence="5" id="KW-1185">Reference proteome</keyword>
<feature type="compositionally biased region" description="Pro residues" evidence="1">
    <location>
        <begin position="156"/>
        <end position="178"/>
    </location>
</feature>
<accession>A0A919KEY8</accession>
<protein>
    <recommendedName>
        <fullName evidence="3">Peptidoglycan binding-like domain-containing protein</fullName>
    </recommendedName>
</protein>
<dbReference type="Pfam" id="PF01471">
    <property type="entry name" value="PG_binding_1"/>
    <property type="match status" value="1"/>
</dbReference>
<dbReference type="PRINTS" id="PR01217">
    <property type="entry name" value="PRICHEXTENSN"/>
</dbReference>
<dbReference type="Proteomes" id="UP000619355">
    <property type="component" value="Unassembled WGS sequence"/>
</dbReference>
<dbReference type="AlphaFoldDB" id="A0A919KEY8"/>
<dbReference type="Gene3D" id="1.10.101.10">
    <property type="entry name" value="PGBD-like superfamily/PGBD"/>
    <property type="match status" value="1"/>
</dbReference>
<reference evidence="5" key="1">
    <citation type="journal article" date="2019" name="Int. J. Syst. Evol. Microbiol.">
        <title>The Global Catalogue of Microorganisms (GCM) 10K type strain sequencing project: providing services to taxonomists for standard genome sequencing and annotation.</title>
        <authorList>
            <consortium name="The Broad Institute Genomics Platform"/>
            <consortium name="The Broad Institute Genome Sequencing Center for Infectious Disease"/>
            <person name="Wu L."/>
            <person name="Ma J."/>
        </authorList>
    </citation>
    <scope>NUCLEOTIDE SEQUENCE [LARGE SCALE GENOMIC DNA]</scope>
    <source>
        <strain evidence="5">JCM 4253</strain>
    </source>
</reference>
<feature type="region of interest" description="Disordered" evidence="1">
    <location>
        <begin position="268"/>
        <end position="287"/>
    </location>
</feature>
<dbReference type="RefSeq" id="WP_189985403.1">
    <property type="nucleotide sequence ID" value="NZ_BNBF01000023.1"/>
</dbReference>
<evidence type="ECO:0000259" key="3">
    <source>
        <dbReference type="Pfam" id="PF01471"/>
    </source>
</evidence>
<evidence type="ECO:0000313" key="4">
    <source>
        <dbReference type="EMBL" id="GHG68056.1"/>
    </source>
</evidence>
<evidence type="ECO:0000313" key="5">
    <source>
        <dbReference type="Proteomes" id="UP000619355"/>
    </source>
</evidence>
<organism evidence="4 5">
    <name type="scientific">Streptomyces capoamus</name>
    <dbReference type="NCBI Taxonomy" id="68183"/>
    <lineage>
        <taxon>Bacteria</taxon>
        <taxon>Bacillati</taxon>
        <taxon>Actinomycetota</taxon>
        <taxon>Actinomycetes</taxon>
        <taxon>Kitasatosporales</taxon>
        <taxon>Streptomycetaceae</taxon>
        <taxon>Streptomyces</taxon>
    </lineage>
</organism>
<feature type="region of interest" description="Disordered" evidence="1">
    <location>
        <begin position="144"/>
        <end position="217"/>
    </location>
</feature>
<keyword evidence="2" id="KW-1133">Transmembrane helix</keyword>
<comment type="caution">
    <text evidence="4">The sequence shown here is derived from an EMBL/GenBank/DDBJ whole genome shotgun (WGS) entry which is preliminary data.</text>
</comment>
<evidence type="ECO:0000256" key="2">
    <source>
        <dbReference type="SAM" id="Phobius"/>
    </source>
</evidence>
<feature type="region of interest" description="Disordered" evidence="1">
    <location>
        <begin position="1"/>
        <end position="24"/>
    </location>
</feature>
<feature type="compositionally biased region" description="Low complexity" evidence="1">
    <location>
        <begin position="179"/>
        <end position="215"/>
    </location>
</feature>
<feature type="compositionally biased region" description="Low complexity" evidence="1">
    <location>
        <begin position="145"/>
        <end position="155"/>
    </location>
</feature>
<feature type="compositionally biased region" description="Basic and acidic residues" evidence="1">
    <location>
        <begin position="278"/>
        <end position="287"/>
    </location>
</feature>